<dbReference type="InterPro" id="IPR032803">
    <property type="entry name" value="PLDc_3"/>
</dbReference>
<feature type="compositionally biased region" description="Polar residues" evidence="2">
    <location>
        <begin position="87"/>
        <end position="100"/>
    </location>
</feature>
<evidence type="ECO:0000313" key="4">
    <source>
        <dbReference type="EMBL" id="KAG2460154.1"/>
    </source>
</evidence>
<feature type="non-terminal residue" evidence="4">
    <location>
        <position position="531"/>
    </location>
</feature>
<dbReference type="EMBL" id="JAATIS010005064">
    <property type="protein sequence ID" value="KAG2460154.1"/>
    <property type="molecule type" value="Genomic_DNA"/>
</dbReference>
<protein>
    <submittedName>
        <fullName evidence="4">PLD3 Phospholipase</fullName>
    </submittedName>
</protein>
<feature type="compositionally biased region" description="Basic and acidic residues" evidence="2">
    <location>
        <begin position="1"/>
        <end position="28"/>
    </location>
</feature>
<accession>A0A8X8BMH4</accession>
<dbReference type="PANTHER" id="PTHR10185">
    <property type="entry name" value="PHOSPHOLIPASE D - RELATED"/>
    <property type="match status" value="1"/>
</dbReference>
<evidence type="ECO:0000313" key="5">
    <source>
        <dbReference type="Proteomes" id="UP000886611"/>
    </source>
</evidence>
<dbReference type="InterPro" id="IPR001736">
    <property type="entry name" value="PLipase_D/transphosphatidylase"/>
</dbReference>
<dbReference type="SMART" id="SM00155">
    <property type="entry name" value="PLDc"/>
    <property type="match status" value="1"/>
</dbReference>
<dbReference type="Pfam" id="PF13918">
    <property type="entry name" value="PLDc_3"/>
    <property type="match status" value="1"/>
</dbReference>
<keyword evidence="5" id="KW-1185">Reference proteome</keyword>
<name>A0A8X8BMH4_POLSE</name>
<dbReference type="Gene3D" id="3.30.870.10">
    <property type="entry name" value="Endonuclease Chain A"/>
    <property type="match status" value="2"/>
</dbReference>
<comment type="similarity">
    <text evidence="1">Belongs to the phospholipase D family.</text>
</comment>
<feature type="non-terminal residue" evidence="4">
    <location>
        <position position="1"/>
    </location>
</feature>
<dbReference type="InterPro" id="IPR050874">
    <property type="entry name" value="Diverse_PLD-related"/>
</dbReference>
<evidence type="ECO:0000256" key="1">
    <source>
        <dbReference type="ARBA" id="ARBA00008664"/>
    </source>
</evidence>
<dbReference type="Proteomes" id="UP000886611">
    <property type="component" value="Unassembled WGS sequence"/>
</dbReference>
<sequence length="531" mass="59976">MKMGRRKVEQETPVRRSSRLRDIPPDKEIPDEDPKEIAPAKVHSTKIPTYHGSTVKIPLPMQITAAEPRVMLGFRVPMKLDRREITPETTRSDSPISDQGATLKGTDDVQEKLVSPPAETVKHIPIQSVLEEKVKAEITKPDTEILQPRTKQDRLPRGKFAKLVESIPTGLEYPEGSPLYPSIFQAWKHLLNEANGSVDIAAFYFTLRDTELENLDPSADQGRQIFEALSQLQPRGIKLSIAVNSPQSSDQDTTTLSDTGAEVKELGATVYNCSCLAQDMEKIFQMYFYLGKKDHFIPALWPTEYTADSSKEYPLSLKLNGVPSKVYLSSAPPSLCGDGRTDDLTAIIDVIQDAQKFIYISVMDYLPMSEYSTPKRFWPTIDTQLRVAACEKRVQVRLLVSCWEHSYPPMFVFLESLDVLKQKPLECKIEVKIFHVGPNPGQRKIPFTRVNHAKYMVTDRVAYIGTSNWSESYFTQTAGVGIVINQTDASVTEDQTTVQNQLEAVFLRDWNSNHAVFLEKEHSKKCHVHHN</sequence>
<evidence type="ECO:0000256" key="2">
    <source>
        <dbReference type="SAM" id="MobiDB-lite"/>
    </source>
</evidence>
<feature type="domain" description="PLD phosphodiesterase" evidence="3">
    <location>
        <begin position="447"/>
        <end position="473"/>
    </location>
</feature>
<reference evidence="4 5" key="1">
    <citation type="journal article" date="2021" name="Cell">
        <title>Tracing the genetic footprints of vertebrate landing in non-teleost ray-finned fishes.</title>
        <authorList>
            <person name="Bi X."/>
            <person name="Wang K."/>
            <person name="Yang L."/>
            <person name="Pan H."/>
            <person name="Jiang H."/>
            <person name="Wei Q."/>
            <person name="Fang M."/>
            <person name="Yu H."/>
            <person name="Zhu C."/>
            <person name="Cai Y."/>
            <person name="He Y."/>
            <person name="Gan X."/>
            <person name="Zeng H."/>
            <person name="Yu D."/>
            <person name="Zhu Y."/>
            <person name="Jiang H."/>
            <person name="Qiu Q."/>
            <person name="Yang H."/>
            <person name="Zhang Y.E."/>
            <person name="Wang W."/>
            <person name="Zhu M."/>
            <person name="He S."/>
            <person name="Zhang G."/>
        </authorList>
    </citation>
    <scope>NUCLEOTIDE SEQUENCE [LARGE SCALE GENOMIC DNA]</scope>
    <source>
        <strain evidence="4">Bchr_013</strain>
    </source>
</reference>
<dbReference type="AlphaFoldDB" id="A0A8X8BMH4"/>
<dbReference type="PROSITE" id="PS50035">
    <property type="entry name" value="PLD"/>
    <property type="match status" value="1"/>
</dbReference>
<feature type="region of interest" description="Disordered" evidence="2">
    <location>
        <begin position="1"/>
        <end position="42"/>
    </location>
</feature>
<proteinExistence type="inferred from homology"/>
<dbReference type="PANTHER" id="PTHR10185:SF26">
    <property type="entry name" value="PHOSPHOLIPASE D FAMILY, MEMBER 7"/>
    <property type="match status" value="1"/>
</dbReference>
<gene>
    <name evidence="4" type="primary">Pld3</name>
    <name evidence="4" type="ORF">GTO96_0021207</name>
</gene>
<evidence type="ECO:0000259" key="3">
    <source>
        <dbReference type="PROSITE" id="PS50035"/>
    </source>
</evidence>
<dbReference type="GO" id="GO:0003824">
    <property type="term" value="F:catalytic activity"/>
    <property type="evidence" value="ECO:0007669"/>
    <property type="project" value="InterPro"/>
</dbReference>
<organism evidence="4 5">
    <name type="scientific">Polypterus senegalus</name>
    <name type="common">Senegal bichir</name>
    <dbReference type="NCBI Taxonomy" id="55291"/>
    <lineage>
        <taxon>Eukaryota</taxon>
        <taxon>Metazoa</taxon>
        <taxon>Chordata</taxon>
        <taxon>Craniata</taxon>
        <taxon>Vertebrata</taxon>
        <taxon>Euteleostomi</taxon>
        <taxon>Actinopterygii</taxon>
        <taxon>Polypteriformes</taxon>
        <taxon>Polypteridae</taxon>
        <taxon>Polypterus</taxon>
    </lineage>
</organism>
<comment type="caution">
    <text evidence="4">The sequence shown here is derived from an EMBL/GenBank/DDBJ whole genome shotgun (WGS) entry which is preliminary data.</text>
</comment>
<feature type="region of interest" description="Disordered" evidence="2">
    <location>
        <begin position="83"/>
        <end position="108"/>
    </location>
</feature>
<dbReference type="SUPFAM" id="SSF56024">
    <property type="entry name" value="Phospholipase D/nuclease"/>
    <property type="match status" value="2"/>
</dbReference>